<dbReference type="InterPro" id="IPR012422">
    <property type="entry name" value="Cyt_c_oxidase_su4_bac-aa3"/>
</dbReference>
<feature type="transmembrane region" description="Helical" evidence="1">
    <location>
        <begin position="33"/>
        <end position="51"/>
    </location>
</feature>
<dbReference type="Proteomes" id="UP000549457">
    <property type="component" value="Unassembled WGS sequence"/>
</dbReference>
<sequence>MASENHGHGGQAHSTAINVEAEHERTFVSFVHFWVYVFGAAALVLIFLAIFNS</sequence>
<dbReference type="Gene3D" id="1.20.5.160">
    <property type="entry name" value="Bacterial aa3 type cytochrome c oxidase subunit IV"/>
    <property type="match status" value="1"/>
</dbReference>
<protein>
    <recommendedName>
        <fullName evidence="2">Cytochrome c oxidase subunit IV bacterial aa3 type domain-containing protein</fullName>
    </recommendedName>
</protein>
<dbReference type="InterPro" id="IPR036596">
    <property type="entry name" value="Cyt-C_aa3_sf"/>
</dbReference>
<name>A0A840SLL6_9RHOB</name>
<evidence type="ECO:0000259" key="2">
    <source>
        <dbReference type="Pfam" id="PF07835"/>
    </source>
</evidence>
<dbReference type="Pfam" id="PF07835">
    <property type="entry name" value="COX4_pro_2"/>
    <property type="match status" value="1"/>
</dbReference>
<feature type="domain" description="Cytochrome c oxidase subunit IV bacterial aa3 type" evidence="2">
    <location>
        <begin position="21"/>
        <end position="52"/>
    </location>
</feature>
<keyword evidence="1" id="KW-1133">Transmembrane helix</keyword>
<accession>A0A840SLL6</accession>
<dbReference type="RefSeq" id="WP_184147500.1">
    <property type="nucleotide sequence ID" value="NZ_JACHFM010000001.1"/>
</dbReference>
<evidence type="ECO:0000313" key="3">
    <source>
        <dbReference type="EMBL" id="MBB5221098.1"/>
    </source>
</evidence>
<reference evidence="3 4" key="1">
    <citation type="submission" date="2020-08" db="EMBL/GenBank/DDBJ databases">
        <title>Genomic Encyclopedia of Type Strains, Phase IV (KMG-IV): sequencing the most valuable type-strain genomes for metagenomic binning, comparative biology and taxonomic classification.</title>
        <authorList>
            <person name="Goeker M."/>
        </authorList>
    </citation>
    <scope>NUCLEOTIDE SEQUENCE [LARGE SCALE GENOMIC DNA]</scope>
    <source>
        <strain evidence="3 4">DSM 101730</strain>
    </source>
</reference>
<evidence type="ECO:0000313" key="4">
    <source>
        <dbReference type="Proteomes" id="UP000549457"/>
    </source>
</evidence>
<evidence type="ECO:0000256" key="1">
    <source>
        <dbReference type="SAM" id="Phobius"/>
    </source>
</evidence>
<keyword evidence="1" id="KW-0812">Transmembrane</keyword>
<keyword evidence="4" id="KW-1185">Reference proteome</keyword>
<keyword evidence="1" id="KW-0472">Membrane</keyword>
<dbReference type="SUPFAM" id="SSF81469">
    <property type="entry name" value="Bacterial aa3 type cytochrome c oxidase subunit IV"/>
    <property type="match status" value="1"/>
</dbReference>
<gene>
    <name evidence="3" type="ORF">HNP73_001019</name>
</gene>
<proteinExistence type="predicted"/>
<dbReference type="EMBL" id="JACHFM010000001">
    <property type="protein sequence ID" value="MBB5221098.1"/>
    <property type="molecule type" value="Genomic_DNA"/>
</dbReference>
<dbReference type="AlphaFoldDB" id="A0A840SLL6"/>
<organism evidence="3 4">
    <name type="scientific">Amaricoccus macauensis</name>
    <dbReference type="NCBI Taxonomy" id="57001"/>
    <lineage>
        <taxon>Bacteria</taxon>
        <taxon>Pseudomonadati</taxon>
        <taxon>Pseudomonadota</taxon>
        <taxon>Alphaproteobacteria</taxon>
        <taxon>Rhodobacterales</taxon>
        <taxon>Paracoccaceae</taxon>
        <taxon>Amaricoccus</taxon>
    </lineage>
</organism>
<comment type="caution">
    <text evidence="3">The sequence shown here is derived from an EMBL/GenBank/DDBJ whole genome shotgun (WGS) entry which is preliminary data.</text>
</comment>